<dbReference type="InterPro" id="IPR036388">
    <property type="entry name" value="WH-like_DNA-bd_sf"/>
</dbReference>
<dbReference type="AlphaFoldDB" id="A0A0S3PPT7"/>
<dbReference type="InterPro" id="IPR000835">
    <property type="entry name" value="HTH_MarR-typ"/>
</dbReference>
<evidence type="ECO:0000313" key="3">
    <source>
        <dbReference type="Proteomes" id="UP000236884"/>
    </source>
</evidence>
<dbReference type="PANTHER" id="PTHR33164">
    <property type="entry name" value="TRANSCRIPTIONAL REGULATOR, MARR FAMILY"/>
    <property type="match status" value="1"/>
</dbReference>
<dbReference type="PROSITE" id="PS50995">
    <property type="entry name" value="HTH_MARR_2"/>
    <property type="match status" value="1"/>
</dbReference>
<dbReference type="KEGG" id="vgo:GJW-30_1_00455"/>
<organism evidence="2 3">
    <name type="scientific">Variibacter gotjawalensis</name>
    <dbReference type="NCBI Taxonomy" id="1333996"/>
    <lineage>
        <taxon>Bacteria</taxon>
        <taxon>Pseudomonadati</taxon>
        <taxon>Pseudomonadota</taxon>
        <taxon>Alphaproteobacteria</taxon>
        <taxon>Hyphomicrobiales</taxon>
        <taxon>Nitrobacteraceae</taxon>
        <taxon>Variibacter</taxon>
    </lineage>
</organism>
<dbReference type="RefSeq" id="WP_245408628.1">
    <property type="nucleotide sequence ID" value="NZ_AP014946.1"/>
</dbReference>
<keyword evidence="3" id="KW-1185">Reference proteome</keyword>
<dbReference type="SUPFAM" id="SSF46785">
    <property type="entry name" value="Winged helix' DNA-binding domain"/>
    <property type="match status" value="1"/>
</dbReference>
<evidence type="ECO:0000313" key="2">
    <source>
        <dbReference type="EMBL" id="BAT57944.1"/>
    </source>
</evidence>
<dbReference type="InterPro" id="IPR036390">
    <property type="entry name" value="WH_DNA-bd_sf"/>
</dbReference>
<protein>
    <submittedName>
        <fullName evidence="2">HTH-type transcriptional repressor NicR</fullName>
    </submittedName>
</protein>
<dbReference type="Gene3D" id="1.10.10.10">
    <property type="entry name" value="Winged helix-like DNA-binding domain superfamily/Winged helix DNA-binding domain"/>
    <property type="match status" value="1"/>
</dbReference>
<dbReference type="SMART" id="SM00347">
    <property type="entry name" value="HTH_MARR"/>
    <property type="match status" value="1"/>
</dbReference>
<dbReference type="GO" id="GO:0003700">
    <property type="term" value="F:DNA-binding transcription factor activity"/>
    <property type="evidence" value="ECO:0007669"/>
    <property type="project" value="InterPro"/>
</dbReference>
<name>A0A0S3PPT7_9BRAD</name>
<reference evidence="2 3" key="1">
    <citation type="submission" date="2015-08" db="EMBL/GenBank/DDBJ databases">
        <title>Investigation of the bacterial diversity of lava forest soil.</title>
        <authorList>
            <person name="Lee J.S."/>
        </authorList>
    </citation>
    <scope>NUCLEOTIDE SEQUENCE [LARGE SCALE GENOMIC DNA]</scope>
    <source>
        <strain evidence="2 3">GJW-30</strain>
    </source>
</reference>
<accession>A0A0S3PPT7</accession>
<dbReference type="GO" id="GO:0006950">
    <property type="term" value="P:response to stress"/>
    <property type="evidence" value="ECO:0007669"/>
    <property type="project" value="TreeGrafter"/>
</dbReference>
<proteinExistence type="predicted"/>
<dbReference type="PRINTS" id="PR00598">
    <property type="entry name" value="HTHMARR"/>
</dbReference>
<sequence>MLTRRKSTPADDSSGYVLDEQVGFRLRLAMQRHTAIFMARIPEGLTQTQFAALAKLHEVEPCSQNQLGRLISLDAATIKGVVDRLHLRGFVTMVADPNDKRRRAIMLTAEGRRATEAAEQVAAAISEETMKPLTPEEQRTVVRLLKKLS</sequence>
<evidence type="ECO:0000259" key="1">
    <source>
        <dbReference type="PROSITE" id="PS50995"/>
    </source>
</evidence>
<gene>
    <name evidence="2" type="primary">nicR_1</name>
    <name evidence="2" type="ORF">GJW-30_1_00455</name>
</gene>
<dbReference type="EMBL" id="AP014946">
    <property type="protein sequence ID" value="BAT57944.1"/>
    <property type="molecule type" value="Genomic_DNA"/>
</dbReference>
<dbReference type="PANTHER" id="PTHR33164:SF95">
    <property type="entry name" value="TRANSCRIPTIONAL REGULATOR"/>
    <property type="match status" value="1"/>
</dbReference>
<dbReference type="Pfam" id="PF01047">
    <property type="entry name" value="MarR"/>
    <property type="match status" value="1"/>
</dbReference>
<dbReference type="Proteomes" id="UP000236884">
    <property type="component" value="Chromosome"/>
</dbReference>
<dbReference type="InterPro" id="IPR039422">
    <property type="entry name" value="MarR/SlyA-like"/>
</dbReference>
<feature type="domain" description="HTH marR-type" evidence="1">
    <location>
        <begin position="1"/>
        <end position="149"/>
    </location>
</feature>